<dbReference type="EMBL" id="VIWT01000001">
    <property type="protein sequence ID" value="TWF96433.1"/>
    <property type="molecule type" value="Genomic_DNA"/>
</dbReference>
<accession>A0A561UAQ0</accession>
<feature type="transmembrane region" description="Helical" evidence="1">
    <location>
        <begin position="112"/>
        <end position="132"/>
    </location>
</feature>
<feature type="transmembrane region" description="Helical" evidence="1">
    <location>
        <begin position="167"/>
        <end position="186"/>
    </location>
</feature>
<feature type="transmembrane region" description="Helical" evidence="1">
    <location>
        <begin position="12"/>
        <end position="30"/>
    </location>
</feature>
<evidence type="ECO:0000313" key="3">
    <source>
        <dbReference type="Proteomes" id="UP000317940"/>
    </source>
</evidence>
<sequence length="190" mass="18871">MRWLTLYARSRQVPASAAAITLVALALWALGQGGGHGPGLNVALLVLTANVAAASIGLGGPDEALERTAAIRWPLRRAAHVLLGGAVAGAALLAVRAAGPDLAPAAFVVRDGAGLIGLAALGAVLCGAPFAWTLPTGWLGYTLLAPVAPGVVGQVGSWMLYSPATTASAATAWALLAAGTVLYAVAGPRR</sequence>
<dbReference type="AlphaFoldDB" id="A0A561UAQ0"/>
<feature type="transmembrane region" description="Helical" evidence="1">
    <location>
        <begin position="81"/>
        <end position="100"/>
    </location>
</feature>
<name>A0A561UAQ0_9ACTN</name>
<dbReference type="RefSeq" id="WP_145902792.1">
    <property type="nucleotide sequence ID" value="NZ_BAAAMZ010000041.1"/>
</dbReference>
<gene>
    <name evidence="2" type="ORF">FHX73_11205</name>
</gene>
<protein>
    <recommendedName>
        <fullName evidence="4">ABC-2 family transporter</fullName>
    </recommendedName>
</protein>
<keyword evidence="1" id="KW-0472">Membrane</keyword>
<proteinExistence type="predicted"/>
<evidence type="ECO:0000256" key="1">
    <source>
        <dbReference type="SAM" id="Phobius"/>
    </source>
</evidence>
<comment type="caution">
    <text evidence="2">The sequence shown here is derived from an EMBL/GenBank/DDBJ whole genome shotgun (WGS) entry which is preliminary data.</text>
</comment>
<keyword evidence="3" id="KW-1185">Reference proteome</keyword>
<organism evidence="2 3">
    <name type="scientific">Kitasatospora viridis</name>
    <dbReference type="NCBI Taxonomy" id="281105"/>
    <lineage>
        <taxon>Bacteria</taxon>
        <taxon>Bacillati</taxon>
        <taxon>Actinomycetota</taxon>
        <taxon>Actinomycetes</taxon>
        <taxon>Kitasatosporales</taxon>
        <taxon>Streptomycetaceae</taxon>
        <taxon>Kitasatospora</taxon>
    </lineage>
</organism>
<keyword evidence="1" id="KW-1133">Transmembrane helix</keyword>
<evidence type="ECO:0000313" key="2">
    <source>
        <dbReference type="EMBL" id="TWF96433.1"/>
    </source>
</evidence>
<feature type="transmembrane region" description="Helical" evidence="1">
    <location>
        <begin position="139"/>
        <end position="161"/>
    </location>
</feature>
<reference evidence="2 3" key="1">
    <citation type="submission" date="2019-06" db="EMBL/GenBank/DDBJ databases">
        <title>Sequencing the genomes of 1000 actinobacteria strains.</title>
        <authorList>
            <person name="Klenk H.-P."/>
        </authorList>
    </citation>
    <scope>NUCLEOTIDE SEQUENCE [LARGE SCALE GENOMIC DNA]</scope>
    <source>
        <strain evidence="2 3">DSM 44826</strain>
    </source>
</reference>
<keyword evidence="1" id="KW-0812">Transmembrane</keyword>
<evidence type="ECO:0008006" key="4">
    <source>
        <dbReference type="Google" id="ProtNLM"/>
    </source>
</evidence>
<dbReference type="Proteomes" id="UP000317940">
    <property type="component" value="Unassembled WGS sequence"/>
</dbReference>
<feature type="transmembrane region" description="Helical" evidence="1">
    <location>
        <begin position="42"/>
        <end position="60"/>
    </location>
</feature>